<dbReference type="PANTHER" id="PTHR22916:SF3">
    <property type="entry name" value="UDP-GLCNAC:BETAGAL BETA-1,3-N-ACETYLGLUCOSAMINYLTRANSFERASE-LIKE PROTEIN 1"/>
    <property type="match status" value="1"/>
</dbReference>
<name>A0ABS6VZ38_9FLAO</name>
<keyword evidence="3" id="KW-1185">Reference proteome</keyword>
<comment type="caution">
    <text evidence="2">The sequence shown here is derived from an EMBL/GenBank/DDBJ whole genome shotgun (WGS) entry which is preliminary data.</text>
</comment>
<feature type="domain" description="Glycosyltransferase 2-like" evidence="1">
    <location>
        <begin position="3"/>
        <end position="149"/>
    </location>
</feature>
<sequence length="296" mass="35041">MVSVLIPVHNYDVSGLIDVIYTQAEKEKISYEIIVLDDASNNLAFKKKNQTKIENTSHCFLIEFSKNKGRTFARNTLAQKAKYDYLLFLDADVLPKENNFIRQFLPYVNKYDLVFGGIDYTKNPPSEKQILRWKYGREREAKNVEERNKYHYLSVISMSLFIKKEVFLQVNNFYKNEYGLDVLFCKNLEEIKANIIHIDNPIIHYGLENSVSFLKKSAQAMNTIHQLGKMKKIPEDYRPIQKINLMLNKLKLTLIFRFIFKIFRKLILKNLKSKHPSLFLFDIYRLYHFNNRISNG</sequence>
<dbReference type="CDD" id="cd00761">
    <property type="entry name" value="Glyco_tranf_GTA_type"/>
    <property type="match status" value="1"/>
</dbReference>
<dbReference type="Proteomes" id="UP000719267">
    <property type="component" value="Unassembled WGS sequence"/>
</dbReference>
<dbReference type="RefSeq" id="WP_219039147.1">
    <property type="nucleotide sequence ID" value="NZ_JAHWDF010000003.1"/>
</dbReference>
<dbReference type="InterPro" id="IPR001173">
    <property type="entry name" value="Glyco_trans_2-like"/>
</dbReference>
<dbReference type="PANTHER" id="PTHR22916">
    <property type="entry name" value="GLYCOSYLTRANSFERASE"/>
    <property type="match status" value="1"/>
</dbReference>
<organism evidence="2 3">
    <name type="scientific">Mesonia aestuariivivens</name>
    <dbReference type="NCBI Taxonomy" id="2796128"/>
    <lineage>
        <taxon>Bacteria</taxon>
        <taxon>Pseudomonadati</taxon>
        <taxon>Bacteroidota</taxon>
        <taxon>Flavobacteriia</taxon>
        <taxon>Flavobacteriales</taxon>
        <taxon>Flavobacteriaceae</taxon>
        <taxon>Mesonia</taxon>
    </lineage>
</organism>
<dbReference type="EMBL" id="JAHWDF010000003">
    <property type="protein sequence ID" value="MBW2960858.1"/>
    <property type="molecule type" value="Genomic_DNA"/>
</dbReference>
<evidence type="ECO:0000259" key="1">
    <source>
        <dbReference type="Pfam" id="PF00535"/>
    </source>
</evidence>
<proteinExistence type="predicted"/>
<accession>A0ABS6VZ38</accession>
<protein>
    <submittedName>
        <fullName evidence="2">Glycosyltransferase</fullName>
    </submittedName>
</protein>
<dbReference type="Pfam" id="PF00535">
    <property type="entry name" value="Glycos_transf_2"/>
    <property type="match status" value="1"/>
</dbReference>
<reference evidence="2 3" key="1">
    <citation type="submission" date="2021-07" db="EMBL/GenBank/DDBJ databases">
        <title>Mesonia aestuariivivens sp. nov., isolated from a tidal flat.</title>
        <authorList>
            <person name="Kim Y.-O."/>
            <person name="Yoon J.-H."/>
        </authorList>
    </citation>
    <scope>NUCLEOTIDE SEQUENCE [LARGE SCALE GENOMIC DNA]</scope>
    <source>
        <strain evidence="2 3">JHPTF-M18</strain>
    </source>
</reference>
<evidence type="ECO:0000313" key="2">
    <source>
        <dbReference type="EMBL" id="MBW2960858.1"/>
    </source>
</evidence>
<evidence type="ECO:0000313" key="3">
    <source>
        <dbReference type="Proteomes" id="UP000719267"/>
    </source>
</evidence>
<gene>
    <name evidence="2" type="ORF">KW502_03475</name>
</gene>